<feature type="region of interest" description="Disordered" evidence="4">
    <location>
        <begin position="1"/>
        <end position="22"/>
    </location>
</feature>
<dbReference type="InterPro" id="IPR001343">
    <property type="entry name" value="Hemolysn_Ca-bd"/>
</dbReference>
<dbReference type="InterPro" id="IPR018511">
    <property type="entry name" value="Hemolysin-typ_Ca-bd_CS"/>
</dbReference>
<protein>
    <recommendedName>
        <fullName evidence="7">Peroxidase</fullName>
    </recommendedName>
</protein>
<accession>A0ABR6HMP9</accession>
<name>A0ABR6HMP9_9RHOB</name>
<proteinExistence type="predicted"/>
<evidence type="ECO:0000256" key="3">
    <source>
        <dbReference type="ARBA" id="ARBA00023180"/>
    </source>
</evidence>
<dbReference type="PANTHER" id="PTHR11475">
    <property type="entry name" value="OXIDASE/PEROXIDASE"/>
    <property type="match status" value="1"/>
</dbReference>
<dbReference type="Proteomes" id="UP000576152">
    <property type="component" value="Unassembled WGS sequence"/>
</dbReference>
<dbReference type="PANTHER" id="PTHR11475:SF4">
    <property type="entry name" value="CHORION PEROXIDASE"/>
    <property type="match status" value="1"/>
</dbReference>
<organism evidence="5 6">
    <name type="scientific">Limimaricola variabilis</name>
    <dbReference type="NCBI Taxonomy" id="1492771"/>
    <lineage>
        <taxon>Bacteria</taxon>
        <taxon>Pseudomonadati</taxon>
        <taxon>Pseudomonadota</taxon>
        <taxon>Alphaproteobacteria</taxon>
        <taxon>Rhodobacterales</taxon>
        <taxon>Paracoccaceae</taxon>
        <taxon>Limimaricola</taxon>
    </lineage>
</organism>
<dbReference type="PRINTS" id="PR00313">
    <property type="entry name" value="CABNDNGRPT"/>
</dbReference>
<evidence type="ECO:0000256" key="4">
    <source>
        <dbReference type="SAM" id="MobiDB-lite"/>
    </source>
</evidence>
<dbReference type="Gene3D" id="2.150.10.10">
    <property type="entry name" value="Serralysin-like metalloprotease, C-terminal"/>
    <property type="match status" value="1"/>
</dbReference>
<dbReference type="InterPro" id="IPR010255">
    <property type="entry name" value="Haem_peroxidase_sf"/>
</dbReference>
<dbReference type="CDD" id="cd09822">
    <property type="entry name" value="peroxinectin_like_bacterial"/>
    <property type="match status" value="1"/>
</dbReference>
<dbReference type="SUPFAM" id="SSF48113">
    <property type="entry name" value="Heme-dependent peroxidases"/>
    <property type="match status" value="1"/>
</dbReference>
<comment type="subcellular location">
    <subcellularLocation>
        <location evidence="1">Secreted</location>
    </subcellularLocation>
</comment>
<keyword evidence="3" id="KW-0325">Glycoprotein</keyword>
<evidence type="ECO:0000313" key="6">
    <source>
        <dbReference type="Proteomes" id="UP000576152"/>
    </source>
</evidence>
<dbReference type="Pfam" id="PF00353">
    <property type="entry name" value="HemolysinCabind"/>
    <property type="match status" value="2"/>
</dbReference>
<dbReference type="Gene3D" id="1.10.640.10">
    <property type="entry name" value="Haem peroxidase domain superfamily, animal type"/>
    <property type="match status" value="1"/>
</dbReference>
<keyword evidence="2" id="KW-0964">Secreted</keyword>
<dbReference type="InterPro" id="IPR037120">
    <property type="entry name" value="Haem_peroxidase_sf_animal"/>
</dbReference>
<dbReference type="PRINTS" id="PR00457">
    <property type="entry name" value="ANPEROXIDASE"/>
</dbReference>
<dbReference type="PROSITE" id="PS00330">
    <property type="entry name" value="HEMOLYSIN_CALCIUM"/>
    <property type="match status" value="2"/>
</dbReference>
<dbReference type="SUPFAM" id="SSF51120">
    <property type="entry name" value="beta-Roll"/>
    <property type="match status" value="1"/>
</dbReference>
<keyword evidence="6" id="KW-1185">Reference proteome</keyword>
<reference evidence="5 6" key="1">
    <citation type="submission" date="2020-08" db="EMBL/GenBank/DDBJ databases">
        <title>Genomic Encyclopedia of Type Strains, Phase III (KMG-III): the genomes of soil and plant-associated and newly described type strains.</title>
        <authorList>
            <person name="Whitman W."/>
        </authorList>
    </citation>
    <scope>NUCLEOTIDE SEQUENCE [LARGE SCALE GENOMIC DNA]</scope>
    <source>
        <strain evidence="5 6">CECT 8572</strain>
    </source>
</reference>
<comment type="caution">
    <text evidence="5">The sequence shown here is derived from an EMBL/GenBank/DDBJ whole genome shotgun (WGS) entry which is preliminary data.</text>
</comment>
<evidence type="ECO:0000313" key="5">
    <source>
        <dbReference type="EMBL" id="MBB3711841.1"/>
    </source>
</evidence>
<evidence type="ECO:0000256" key="2">
    <source>
        <dbReference type="ARBA" id="ARBA00022525"/>
    </source>
</evidence>
<sequence length="643" mass="69513">MPVSPNPFLRPADGRYTHPDHPDWGATGTALLRMPYYDPAAYGAMSSYGRPNPRAISNAIAVQEGDTPNAAGASDFLWIWGQFIDHDMSLTSPGHSETAHIPVPQWDPHFDPAGHGTAEIPFTRVEAHDGHYTNEITAYIDGSMIYGSDETRLAELRTDGGKLLLTEEGNMVRDGHGFMTGDVRAAENVALSSMHTIFAREHNRVVDELFAADSSLTGDQLFAMARARVEATIQAITYNAFLPMLLGKDAIGGYGGYDETVNPGITIEFSTAVFRLGHTLLSANLQRMSEDGTAYQPLALRDAFFKPAMMSQPDVIENLMRGAATQTAQALDNAVVEDVRSFLFGAPGAGGFDLAALNIQRGRDLGIGSYNDLREAVGLARVTSFSEITSDAALAAKLASVYANPDDVDAWVGGLAEDPVNGGLLGETFSRVMIDQFTRLRDGDPYWSEGRADLSDAEKAALWDTTLSDVILRNTDVEALQKDVFIAMNRMVGTDGHDKIMGGGERDFIFGDNGNDKLYGRDGGDDLQGGRGRDKLMGGNGDDYLDGGAGNDMLVGGRGDDMHEGGAGRDRFDFNVRQGGHDTIKDLEIGIDGVKITGVSLRKLDISEVDGELTLSYGRTDWSLTLENLTLQDWNQHGWNILG</sequence>
<dbReference type="InterPro" id="IPR019791">
    <property type="entry name" value="Haem_peroxidase_animal"/>
</dbReference>
<evidence type="ECO:0000256" key="1">
    <source>
        <dbReference type="ARBA" id="ARBA00004613"/>
    </source>
</evidence>
<dbReference type="Pfam" id="PF03098">
    <property type="entry name" value="An_peroxidase"/>
    <property type="match status" value="1"/>
</dbReference>
<feature type="compositionally biased region" description="Basic and acidic residues" evidence="4">
    <location>
        <begin position="12"/>
        <end position="22"/>
    </location>
</feature>
<dbReference type="EMBL" id="JACIBX010000004">
    <property type="protein sequence ID" value="MBB3711841.1"/>
    <property type="molecule type" value="Genomic_DNA"/>
</dbReference>
<evidence type="ECO:0008006" key="7">
    <source>
        <dbReference type="Google" id="ProtNLM"/>
    </source>
</evidence>
<dbReference type="InterPro" id="IPR011049">
    <property type="entry name" value="Serralysin-like_metalloprot_C"/>
</dbReference>
<dbReference type="RefSeq" id="WP_183471266.1">
    <property type="nucleotide sequence ID" value="NZ_JACIBX010000004.1"/>
</dbReference>
<dbReference type="PROSITE" id="PS50292">
    <property type="entry name" value="PEROXIDASE_3"/>
    <property type="match status" value="1"/>
</dbReference>
<gene>
    <name evidence="5" type="ORF">FHS00_001417</name>
</gene>